<sequence length="170" mass="17974">MSTVAPTDLLDTLLVPGPALQALRQARGKVTQATQGSYDSLLSAQLPGALSLQLRLLVALYAAVLTPQAQLVAHYRERLQALEVAPEWLAAVQQDALSGLDDARLVAVLRYTRTLIVAPREGDRAALEVLLAAGLSAVDVVTLAQLIAFVAYQVRLVAGLSALQAVEVEA</sequence>
<evidence type="ECO:0000313" key="2">
    <source>
        <dbReference type="Proteomes" id="UP001106592"/>
    </source>
</evidence>
<dbReference type="EMBL" id="JAHTBI010000079">
    <property type="protein sequence ID" value="MBV6289297.1"/>
    <property type="molecule type" value="Genomic_DNA"/>
</dbReference>
<organism evidence="1 2">
    <name type="scientific">Pseudomonas aegrilactucae</name>
    <dbReference type="NCBI Taxonomy" id="2854028"/>
    <lineage>
        <taxon>Bacteria</taxon>
        <taxon>Pseudomonadati</taxon>
        <taxon>Pseudomonadota</taxon>
        <taxon>Gammaproteobacteria</taxon>
        <taxon>Pseudomonadales</taxon>
        <taxon>Pseudomonadaceae</taxon>
        <taxon>Pseudomonas</taxon>
    </lineage>
</organism>
<evidence type="ECO:0000313" key="1">
    <source>
        <dbReference type="EMBL" id="MBV6289297.1"/>
    </source>
</evidence>
<dbReference type="RefSeq" id="WP_217977263.1">
    <property type="nucleotide sequence ID" value="NZ_JAHTBI010000079.1"/>
</dbReference>
<dbReference type="AlphaFoldDB" id="A0A9Q2XLN3"/>
<protein>
    <submittedName>
        <fullName evidence="1">CMD domain protein</fullName>
    </submittedName>
</protein>
<name>A0A9Q2XLN3_9PSED</name>
<proteinExistence type="predicted"/>
<reference evidence="1" key="2">
    <citation type="journal article" date="2023" name="Plant Pathol.">
        <title>Dismantling and reorganizing Pseudomonas marginalis sensu#lato.</title>
        <authorList>
            <person name="Sawada H."/>
            <person name="Fujikawa T."/>
            <person name="Satou M."/>
        </authorList>
    </citation>
    <scope>NUCLEOTIDE SEQUENCE</scope>
    <source>
        <strain evidence="1">MAFF 301350</strain>
    </source>
</reference>
<comment type="caution">
    <text evidence="1">The sequence shown here is derived from an EMBL/GenBank/DDBJ whole genome shotgun (WGS) entry which is preliminary data.</text>
</comment>
<dbReference type="Proteomes" id="UP001106592">
    <property type="component" value="Unassembled WGS sequence"/>
</dbReference>
<accession>A0A9Q2XLN3</accession>
<reference evidence="1" key="1">
    <citation type="journal article" date="2022" name="Int. J. Syst. Evol. Microbiol.">
        <title>Pseudomonas aegrilactucae sp. nov. and Pseudomonas morbosilactucae sp. nov., pathogens causing bacterial rot of lettuce in Japan.</title>
        <authorList>
            <person name="Sawada H."/>
            <person name="Fujikawa T."/>
            <person name="Satou M."/>
        </authorList>
    </citation>
    <scope>NUCLEOTIDE SEQUENCE</scope>
    <source>
        <strain evidence="1">MAFF 301350</strain>
    </source>
</reference>
<gene>
    <name evidence="1" type="ORF">KUO17_20080</name>
</gene>
<keyword evidence="2" id="KW-1185">Reference proteome</keyword>